<dbReference type="InterPro" id="IPR004367">
    <property type="entry name" value="Cyclin_C-dom"/>
</dbReference>
<dbReference type="Pfam" id="PF02984">
    <property type="entry name" value="Cyclin_C"/>
    <property type="match status" value="1"/>
</dbReference>
<dbReference type="SMART" id="SM00385">
    <property type="entry name" value="CYCLIN"/>
    <property type="match status" value="1"/>
</dbReference>
<dbReference type="Proteomes" id="UP000265520">
    <property type="component" value="Unassembled WGS sequence"/>
</dbReference>
<dbReference type="SUPFAM" id="SSF47954">
    <property type="entry name" value="Cyclin-like"/>
    <property type="match status" value="1"/>
</dbReference>
<evidence type="ECO:0000313" key="8">
    <source>
        <dbReference type="Proteomes" id="UP000265520"/>
    </source>
</evidence>
<keyword evidence="8" id="KW-1185">Reference proteome</keyword>
<dbReference type="Gene3D" id="1.10.472.10">
    <property type="entry name" value="Cyclin-like"/>
    <property type="match status" value="1"/>
</dbReference>
<keyword evidence="2" id="KW-0132">Cell division</keyword>
<evidence type="ECO:0000256" key="3">
    <source>
        <dbReference type="ARBA" id="ARBA00023127"/>
    </source>
</evidence>
<proteinExistence type="inferred from homology"/>
<comment type="caution">
    <text evidence="7">The sequence shown here is derived from an EMBL/GenBank/DDBJ whole genome shotgun (WGS) entry which is preliminary data.</text>
</comment>
<keyword evidence="4" id="KW-0131">Cell cycle</keyword>
<dbReference type="InterPro" id="IPR036915">
    <property type="entry name" value="Cyclin-like_sf"/>
</dbReference>
<dbReference type="SMART" id="SM01332">
    <property type="entry name" value="Cyclin_C"/>
    <property type="match status" value="1"/>
</dbReference>
<organism evidence="7 8">
    <name type="scientific">Trifolium medium</name>
    <dbReference type="NCBI Taxonomy" id="97028"/>
    <lineage>
        <taxon>Eukaryota</taxon>
        <taxon>Viridiplantae</taxon>
        <taxon>Streptophyta</taxon>
        <taxon>Embryophyta</taxon>
        <taxon>Tracheophyta</taxon>
        <taxon>Spermatophyta</taxon>
        <taxon>Magnoliopsida</taxon>
        <taxon>eudicotyledons</taxon>
        <taxon>Gunneridae</taxon>
        <taxon>Pentapetalae</taxon>
        <taxon>rosids</taxon>
        <taxon>fabids</taxon>
        <taxon>Fabales</taxon>
        <taxon>Fabaceae</taxon>
        <taxon>Papilionoideae</taxon>
        <taxon>50 kb inversion clade</taxon>
        <taxon>NPAAA clade</taxon>
        <taxon>Hologalegina</taxon>
        <taxon>IRL clade</taxon>
        <taxon>Trifolieae</taxon>
        <taxon>Trifolium</taxon>
    </lineage>
</organism>
<accession>A0A392R3Y8</accession>
<name>A0A392R3Y8_9FABA</name>
<dbReference type="AlphaFoldDB" id="A0A392R3Y8"/>
<evidence type="ECO:0000259" key="6">
    <source>
        <dbReference type="SMART" id="SM01332"/>
    </source>
</evidence>
<comment type="similarity">
    <text evidence="1">Belongs to the cyclin family. Cyclin AB subfamily.</text>
</comment>
<feature type="domain" description="Cyclin-like" evidence="5">
    <location>
        <begin position="1"/>
        <end position="80"/>
    </location>
</feature>
<evidence type="ECO:0000259" key="5">
    <source>
        <dbReference type="SMART" id="SM00385"/>
    </source>
</evidence>
<evidence type="ECO:0000256" key="4">
    <source>
        <dbReference type="ARBA" id="ARBA00023306"/>
    </source>
</evidence>
<evidence type="ECO:0000256" key="1">
    <source>
        <dbReference type="ARBA" id="ARBA00006955"/>
    </source>
</evidence>
<sequence length="102" mass="11593">MFLVVARASTKLQCMSSFLAELSLASQKFVSYLPSRVAASAVFLARWTLDPSQPPWDESLQQFTTYKSCELKSIVFDLQALQRKIEDNVCTTIHKKYSEPKV</sequence>
<reference evidence="7 8" key="1">
    <citation type="journal article" date="2018" name="Front. Plant Sci.">
        <title>Red Clover (Trifolium pratense) and Zigzag Clover (T. medium) - A Picture of Genomic Similarities and Differences.</title>
        <authorList>
            <person name="Dluhosova J."/>
            <person name="Istvanek J."/>
            <person name="Nedelnik J."/>
            <person name="Repkova J."/>
        </authorList>
    </citation>
    <scope>NUCLEOTIDE SEQUENCE [LARGE SCALE GENOMIC DNA]</scope>
    <source>
        <strain evidence="8">cv. 10/8</strain>
        <tissue evidence="7">Leaf</tissue>
    </source>
</reference>
<protein>
    <submittedName>
        <fullName evidence="7">Cyclin A2</fullName>
    </submittedName>
</protein>
<dbReference type="FunFam" id="1.10.472.10:FF:000013">
    <property type="entry name" value="Cyclin A1"/>
    <property type="match status" value="1"/>
</dbReference>
<keyword evidence="3" id="KW-0195">Cyclin</keyword>
<evidence type="ECO:0000313" key="7">
    <source>
        <dbReference type="EMBL" id="MCI31283.1"/>
    </source>
</evidence>
<evidence type="ECO:0000256" key="2">
    <source>
        <dbReference type="ARBA" id="ARBA00022618"/>
    </source>
</evidence>
<dbReference type="EMBL" id="LXQA010185999">
    <property type="protein sequence ID" value="MCI31283.1"/>
    <property type="molecule type" value="Genomic_DNA"/>
</dbReference>
<feature type="domain" description="Cyclin C-terminal" evidence="6">
    <location>
        <begin position="2"/>
        <end position="102"/>
    </location>
</feature>
<dbReference type="InterPro" id="IPR013763">
    <property type="entry name" value="Cyclin-like_dom"/>
</dbReference>
<dbReference type="GO" id="GO:0051301">
    <property type="term" value="P:cell division"/>
    <property type="evidence" value="ECO:0007669"/>
    <property type="project" value="UniProtKB-KW"/>
</dbReference>